<accession>A0A6A6X508</accession>
<feature type="domain" description="DUF7820" evidence="3">
    <location>
        <begin position="409"/>
        <end position="734"/>
    </location>
</feature>
<keyword evidence="5" id="KW-1185">Reference proteome</keyword>
<dbReference type="AlphaFoldDB" id="A0A6A6X508"/>
<dbReference type="OrthoDB" id="5384459at2759"/>
<dbReference type="InterPro" id="IPR056722">
    <property type="entry name" value="DUF7820"/>
</dbReference>
<evidence type="ECO:0000256" key="1">
    <source>
        <dbReference type="SAM" id="MobiDB-lite"/>
    </source>
</evidence>
<gene>
    <name evidence="4" type="ORF">K505DRAFT_67607</name>
</gene>
<keyword evidence="2" id="KW-0472">Membrane</keyword>
<protein>
    <recommendedName>
        <fullName evidence="3">DUF7820 domain-containing protein</fullName>
    </recommendedName>
</protein>
<feature type="compositionally biased region" description="Basic and acidic residues" evidence="1">
    <location>
        <begin position="391"/>
        <end position="400"/>
    </location>
</feature>
<dbReference type="Pfam" id="PF25130">
    <property type="entry name" value="DUF7820"/>
    <property type="match status" value="1"/>
</dbReference>
<dbReference type="Proteomes" id="UP000799757">
    <property type="component" value="Unassembled WGS sequence"/>
</dbReference>
<feature type="compositionally biased region" description="Basic and acidic residues" evidence="1">
    <location>
        <begin position="713"/>
        <end position="724"/>
    </location>
</feature>
<feature type="region of interest" description="Disordered" evidence="1">
    <location>
        <begin position="611"/>
        <end position="639"/>
    </location>
</feature>
<feature type="compositionally biased region" description="Acidic residues" evidence="1">
    <location>
        <begin position="19"/>
        <end position="31"/>
    </location>
</feature>
<keyword evidence="2" id="KW-0812">Transmembrane</keyword>
<dbReference type="PANTHER" id="PTHR42078">
    <property type="entry name" value="GLUCAN 1, 4-ALPHA-GLUCOSIDASE"/>
    <property type="match status" value="1"/>
</dbReference>
<evidence type="ECO:0000259" key="3">
    <source>
        <dbReference type="Pfam" id="PF25130"/>
    </source>
</evidence>
<proteinExistence type="predicted"/>
<dbReference type="EMBL" id="MU002025">
    <property type="protein sequence ID" value="KAF2791321.1"/>
    <property type="molecule type" value="Genomic_DNA"/>
</dbReference>
<feature type="region of interest" description="Disordered" evidence="1">
    <location>
        <begin position="1"/>
        <end position="189"/>
    </location>
</feature>
<feature type="region of interest" description="Disordered" evidence="1">
    <location>
        <begin position="212"/>
        <end position="238"/>
    </location>
</feature>
<evidence type="ECO:0000256" key="2">
    <source>
        <dbReference type="SAM" id="Phobius"/>
    </source>
</evidence>
<feature type="region of interest" description="Disordered" evidence="1">
    <location>
        <begin position="384"/>
        <end position="413"/>
    </location>
</feature>
<reference evidence="4" key="1">
    <citation type="journal article" date="2020" name="Stud. Mycol.">
        <title>101 Dothideomycetes genomes: a test case for predicting lifestyles and emergence of pathogens.</title>
        <authorList>
            <person name="Haridas S."/>
            <person name="Albert R."/>
            <person name="Binder M."/>
            <person name="Bloem J."/>
            <person name="Labutti K."/>
            <person name="Salamov A."/>
            <person name="Andreopoulos B."/>
            <person name="Baker S."/>
            <person name="Barry K."/>
            <person name="Bills G."/>
            <person name="Bluhm B."/>
            <person name="Cannon C."/>
            <person name="Castanera R."/>
            <person name="Culley D."/>
            <person name="Daum C."/>
            <person name="Ezra D."/>
            <person name="Gonzalez J."/>
            <person name="Henrissat B."/>
            <person name="Kuo A."/>
            <person name="Liang C."/>
            <person name="Lipzen A."/>
            <person name="Lutzoni F."/>
            <person name="Magnuson J."/>
            <person name="Mondo S."/>
            <person name="Nolan M."/>
            <person name="Ohm R."/>
            <person name="Pangilinan J."/>
            <person name="Park H.-J."/>
            <person name="Ramirez L."/>
            <person name="Alfaro M."/>
            <person name="Sun H."/>
            <person name="Tritt A."/>
            <person name="Yoshinaga Y."/>
            <person name="Zwiers L.-H."/>
            <person name="Turgeon B."/>
            <person name="Goodwin S."/>
            <person name="Spatafora J."/>
            <person name="Crous P."/>
            <person name="Grigoriev I."/>
        </authorList>
    </citation>
    <scope>NUCLEOTIDE SEQUENCE</scope>
    <source>
        <strain evidence="4">CBS 109.77</strain>
    </source>
</reference>
<keyword evidence="2" id="KW-1133">Transmembrane helix</keyword>
<sequence length="735" mass="78967">MDRRKSSSSDGPPANPNVFDDEYALDHDDDYMPGVADGFRPTGTGMREGNGNGQDHDRNDAPRPIFTTPRPPETDLRRVATRNSTAKVPCARESMSLDDRQPGTHPRGPSSQATALQHRESVSSTASFATMARSDSPLPSGPSHPYGMYPQNTVARTSSVTTAPTPHLPQPPASRQGPTHPYGMYPQNTVEDEVPLPVVQAAIPVGFPGLPTGYHRQIGPDGEEQDIIGPDGHTEQLPPYTRWPEEGPTKAALAAEVSASPIETLAVPVAVPVNSSNAALVSPVSPTSSISSLSPAPSVDPPTPPQPQEEQRRETPVAAASIQSPSSEQILSEKEPARSLKAKNWRSKKLWGRVPMGVALFLLVLVLIFAVILGAAIGTFVAKNKDKSHKGKSDKGRDDPAPQMTGPGATLFDATPITAPTSLPSLPTGAFALPLGMPQESNPSCLVQPNQLSAWSCKMTFAPLVLTVNTTLSGDRPPMASLAAFTKPDGGIQYGVQPPALTGSMQLVLDLDYKMYGPAYHFSAMYDKIVVLSPEEFTAGSNYNKRDQGGDKPPFRHRFQVMPGDNPWFCIWNSTYIEGYIYVADNSSAAAFPTAWPSNVYGTSIPIETSTPTVTSSPPAGITPRAAPPRPRGDSEYPKLMPYPRIVKIEERRLPGSPQPYCQKMLLLENGQITVAPGNNGNPITVPLQEQDPEMGAFLAPPPRNGPNTNATGRRDALQKRTDPADACHCQWMFQ</sequence>
<feature type="region of interest" description="Disordered" evidence="1">
    <location>
        <begin position="700"/>
        <end position="724"/>
    </location>
</feature>
<feature type="region of interest" description="Disordered" evidence="1">
    <location>
        <begin position="284"/>
        <end position="338"/>
    </location>
</feature>
<organism evidence="4 5">
    <name type="scientific">Melanomma pulvis-pyrius CBS 109.77</name>
    <dbReference type="NCBI Taxonomy" id="1314802"/>
    <lineage>
        <taxon>Eukaryota</taxon>
        <taxon>Fungi</taxon>
        <taxon>Dikarya</taxon>
        <taxon>Ascomycota</taxon>
        <taxon>Pezizomycotina</taxon>
        <taxon>Dothideomycetes</taxon>
        <taxon>Pleosporomycetidae</taxon>
        <taxon>Pleosporales</taxon>
        <taxon>Melanommataceae</taxon>
        <taxon>Melanomma</taxon>
    </lineage>
</organism>
<feature type="compositionally biased region" description="Pro residues" evidence="1">
    <location>
        <begin position="298"/>
        <end position="307"/>
    </location>
</feature>
<feature type="compositionally biased region" description="Polar residues" evidence="1">
    <location>
        <begin position="150"/>
        <end position="164"/>
    </location>
</feature>
<feature type="compositionally biased region" description="Low complexity" evidence="1">
    <location>
        <begin position="284"/>
        <end position="297"/>
    </location>
</feature>
<evidence type="ECO:0000313" key="4">
    <source>
        <dbReference type="EMBL" id="KAF2791321.1"/>
    </source>
</evidence>
<feature type="transmembrane region" description="Helical" evidence="2">
    <location>
        <begin position="356"/>
        <end position="382"/>
    </location>
</feature>
<feature type="compositionally biased region" description="Polar residues" evidence="1">
    <location>
        <begin position="321"/>
        <end position="330"/>
    </location>
</feature>
<evidence type="ECO:0000313" key="5">
    <source>
        <dbReference type="Proteomes" id="UP000799757"/>
    </source>
</evidence>
<name>A0A6A6X508_9PLEO</name>
<dbReference type="PANTHER" id="PTHR42078:SF1">
    <property type="entry name" value="GLUCAN 1, 4-ALPHA-GLUCOSIDASE"/>
    <property type="match status" value="1"/>
</dbReference>